<dbReference type="KEGG" id="mgik:GO620_005305"/>
<dbReference type="Pfam" id="PF00535">
    <property type="entry name" value="Glycos_transf_2"/>
    <property type="match status" value="1"/>
</dbReference>
<keyword evidence="2" id="KW-0328">Glycosyltransferase</keyword>
<dbReference type="EMBL" id="CP066775">
    <property type="protein sequence ID" value="QQL50877.1"/>
    <property type="molecule type" value="Genomic_DNA"/>
</dbReference>
<keyword evidence="3 5" id="KW-0808">Transferase</keyword>
<evidence type="ECO:0000256" key="3">
    <source>
        <dbReference type="ARBA" id="ARBA00022679"/>
    </source>
</evidence>
<evidence type="ECO:0000259" key="4">
    <source>
        <dbReference type="Pfam" id="PF00535"/>
    </source>
</evidence>
<dbReference type="Proteomes" id="UP000429232">
    <property type="component" value="Chromosome"/>
</dbReference>
<dbReference type="SUPFAM" id="SSF53448">
    <property type="entry name" value="Nucleotide-diphospho-sugar transferases"/>
    <property type="match status" value="1"/>
</dbReference>
<evidence type="ECO:0000313" key="6">
    <source>
        <dbReference type="Proteomes" id="UP000429232"/>
    </source>
</evidence>
<dbReference type="InterPro" id="IPR029044">
    <property type="entry name" value="Nucleotide-diphossugar_trans"/>
</dbReference>
<evidence type="ECO:0000256" key="2">
    <source>
        <dbReference type="ARBA" id="ARBA00022676"/>
    </source>
</evidence>
<sequence>MRYKTAVILVNYKKPEHTIACLRSLFEHCDSREFDAIIIDNASNDQSIDKISKHFPSLTYISQSKNLGFAEGNNRALKLSIERGYKYSLIINNDTIVKDNLIIKLTNHLKSHPNTVAVQPAIYWMHRPKALWNGPGYFNKWVGKTYNKNADGATGLHTPLEPDWLTGCCMLVRNAALQKSGLFNSKFFLYYEDADLSYRLKKIGRLAYLPTAKLYHEAGASAKTSVKNSEGTLSPVIHYYVCRNHLWFIRRYGLPLLYPVNLLYNLSYYLVLLCYFIIRGRKHKIKFLWRGLTEGLFTPLRIIWPNQ</sequence>
<reference evidence="5 6" key="1">
    <citation type="submission" date="2020-12" db="EMBL/GenBank/DDBJ databases">
        <title>HMF7856_wgs.fasta genome submission.</title>
        <authorList>
            <person name="Kang H."/>
            <person name="Kim H."/>
            <person name="Joh K."/>
        </authorList>
    </citation>
    <scope>NUCLEOTIDE SEQUENCE [LARGE SCALE GENOMIC DNA]</scope>
    <source>
        <strain evidence="5 6">HMF7856</strain>
    </source>
</reference>
<dbReference type="RefSeq" id="WP_157526624.1">
    <property type="nucleotide sequence ID" value="NZ_CP066775.1"/>
</dbReference>
<keyword evidence="6" id="KW-1185">Reference proteome</keyword>
<dbReference type="GO" id="GO:0016757">
    <property type="term" value="F:glycosyltransferase activity"/>
    <property type="evidence" value="ECO:0007669"/>
    <property type="project" value="UniProtKB-KW"/>
</dbReference>
<dbReference type="InterPro" id="IPR001173">
    <property type="entry name" value="Glyco_trans_2-like"/>
</dbReference>
<gene>
    <name evidence="5" type="ORF">GO620_005305</name>
</gene>
<dbReference type="Gene3D" id="3.90.550.10">
    <property type="entry name" value="Spore Coat Polysaccharide Biosynthesis Protein SpsA, Chain A"/>
    <property type="match status" value="1"/>
</dbReference>
<dbReference type="PANTHER" id="PTHR43179:SF12">
    <property type="entry name" value="GALACTOFURANOSYLTRANSFERASE GLFT2"/>
    <property type="match status" value="1"/>
</dbReference>
<comment type="similarity">
    <text evidence="1">Belongs to the glycosyltransferase 2 family.</text>
</comment>
<feature type="domain" description="Glycosyltransferase 2-like" evidence="4">
    <location>
        <begin position="7"/>
        <end position="145"/>
    </location>
</feature>
<dbReference type="PANTHER" id="PTHR43179">
    <property type="entry name" value="RHAMNOSYLTRANSFERASE WBBL"/>
    <property type="match status" value="1"/>
</dbReference>
<proteinExistence type="inferred from homology"/>
<name>A0A6I4I326_9SPHI</name>
<evidence type="ECO:0000313" key="5">
    <source>
        <dbReference type="EMBL" id="QQL50877.1"/>
    </source>
</evidence>
<dbReference type="AlphaFoldDB" id="A0A6I4I326"/>
<accession>A0A6I4I326</accession>
<dbReference type="CDD" id="cd04186">
    <property type="entry name" value="GT_2_like_c"/>
    <property type="match status" value="1"/>
</dbReference>
<evidence type="ECO:0000256" key="1">
    <source>
        <dbReference type="ARBA" id="ARBA00006739"/>
    </source>
</evidence>
<protein>
    <submittedName>
        <fullName evidence="5">Glycosyltransferase family 2 protein</fullName>
    </submittedName>
</protein>
<organism evidence="5 6">
    <name type="scientific">Mucilaginibacter ginkgonis</name>
    <dbReference type="NCBI Taxonomy" id="2682091"/>
    <lineage>
        <taxon>Bacteria</taxon>
        <taxon>Pseudomonadati</taxon>
        <taxon>Bacteroidota</taxon>
        <taxon>Sphingobacteriia</taxon>
        <taxon>Sphingobacteriales</taxon>
        <taxon>Sphingobacteriaceae</taxon>
        <taxon>Mucilaginibacter</taxon>
    </lineage>
</organism>